<dbReference type="PANTHER" id="PTHR45738:SF5">
    <property type="entry name" value="POLYPHOSPHOINOSITIDE PHOSPHATASE"/>
    <property type="match status" value="1"/>
</dbReference>
<feature type="compositionally biased region" description="Low complexity" evidence="6">
    <location>
        <begin position="1042"/>
        <end position="1055"/>
    </location>
</feature>
<feature type="region of interest" description="Disordered" evidence="6">
    <location>
        <begin position="569"/>
        <end position="643"/>
    </location>
</feature>
<feature type="region of interest" description="Disordered" evidence="6">
    <location>
        <begin position="786"/>
        <end position="879"/>
    </location>
</feature>
<dbReference type="InterPro" id="IPR043573">
    <property type="entry name" value="Fig4-like"/>
</dbReference>
<dbReference type="AlphaFoldDB" id="A0A150G3F0"/>
<comment type="caution">
    <text evidence="8">The sequence shown here is derived from an EMBL/GenBank/DDBJ whole genome shotgun (WGS) entry which is preliminary data.</text>
</comment>
<dbReference type="Pfam" id="PF02383">
    <property type="entry name" value="Syja_N"/>
    <property type="match status" value="1"/>
</dbReference>
<dbReference type="GO" id="GO:0043813">
    <property type="term" value="F:phosphatidylinositol-3,5-bisphosphate 5-phosphatase activity"/>
    <property type="evidence" value="ECO:0007669"/>
    <property type="project" value="InterPro"/>
</dbReference>
<dbReference type="PROSITE" id="PS50275">
    <property type="entry name" value="SAC"/>
    <property type="match status" value="1"/>
</dbReference>
<comment type="catalytic activity">
    <reaction evidence="4">
        <text>a 1,2-diacyl-sn-glycero-3-phospho-(1D-myo-inositol-3,5-bisphosphate) + H2O = a 1,2-diacyl-sn-glycero-3-phospho-(1D-myo-inositol-3-phosphate) + phosphate</text>
        <dbReference type="Rhea" id="RHEA:32955"/>
        <dbReference type="ChEBI" id="CHEBI:15377"/>
        <dbReference type="ChEBI" id="CHEBI:43474"/>
        <dbReference type="ChEBI" id="CHEBI:57923"/>
        <dbReference type="ChEBI" id="CHEBI:58088"/>
    </reaction>
</comment>
<dbReference type="PANTHER" id="PTHR45738">
    <property type="entry name" value="POLYPHOSPHOINOSITIDE PHOSPHATASE"/>
    <property type="match status" value="1"/>
</dbReference>
<feature type="region of interest" description="Disordered" evidence="6">
    <location>
        <begin position="527"/>
        <end position="556"/>
    </location>
</feature>
<feature type="compositionally biased region" description="Gly residues" evidence="6">
    <location>
        <begin position="924"/>
        <end position="938"/>
    </location>
</feature>
<feature type="region of interest" description="Disordered" evidence="6">
    <location>
        <begin position="1038"/>
        <end position="1070"/>
    </location>
</feature>
<dbReference type="GO" id="GO:0046856">
    <property type="term" value="P:phosphatidylinositol dephosphorylation"/>
    <property type="evidence" value="ECO:0007669"/>
    <property type="project" value="InterPro"/>
</dbReference>
<evidence type="ECO:0000256" key="1">
    <source>
        <dbReference type="ARBA" id="ARBA00004148"/>
    </source>
</evidence>
<feature type="compositionally biased region" description="Basic and acidic residues" evidence="6">
    <location>
        <begin position="591"/>
        <end position="601"/>
    </location>
</feature>
<feature type="compositionally biased region" description="Gly residues" evidence="6">
    <location>
        <begin position="542"/>
        <end position="551"/>
    </location>
</feature>
<gene>
    <name evidence="8" type="ORF">GPECTOR_69g436</name>
</gene>
<protein>
    <recommendedName>
        <fullName evidence="7">SAC domain-containing protein</fullName>
    </recommendedName>
</protein>
<comment type="subcellular location">
    <subcellularLocation>
        <location evidence="1">Vacuole membrane</location>
        <topology evidence="1">Peripheral membrane protein</topology>
    </subcellularLocation>
</comment>
<name>A0A150G3F0_GONPE</name>
<accession>A0A150G3F0</accession>
<dbReference type="GO" id="GO:0005774">
    <property type="term" value="C:vacuolar membrane"/>
    <property type="evidence" value="ECO:0007669"/>
    <property type="project" value="UniProtKB-SubCell"/>
</dbReference>
<feature type="compositionally biased region" description="Gly residues" evidence="6">
    <location>
        <begin position="634"/>
        <end position="643"/>
    </location>
</feature>
<keyword evidence="9" id="KW-1185">Reference proteome</keyword>
<organism evidence="8 9">
    <name type="scientific">Gonium pectorale</name>
    <name type="common">Green alga</name>
    <dbReference type="NCBI Taxonomy" id="33097"/>
    <lineage>
        <taxon>Eukaryota</taxon>
        <taxon>Viridiplantae</taxon>
        <taxon>Chlorophyta</taxon>
        <taxon>core chlorophytes</taxon>
        <taxon>Chlorophyceae</taxon>
        <taxon>CS clade</taxon>
        <taxon>Chlamydomonadales</taxon>
        <taxon>Volvocaceae</taxon>
        <taxon>Gonium</taxon>
    </lineage>
</organism>
<dbReference type="InterPro" id="IPR002013">
    <property type="entry name" value="SAC_dom"/>
</dbReference>
<feature type="region of interest" description="Disordered" evidence="6">
    <location>
        <begin position="909"/>
        <end position="939"/>
    </location>
</feature>
<evidence type="ECO:0000259" key="7">
    <source>
        <dbReference type="PROSITE" id="PS50275"/>
    </source>
</evidence>
<evidence type="ECO:0000313" key="8">
    <source>
        <dbReference type="EMBL" id="KXZ44343.1"/>
    </source>
</evidence>
<comment type="subunit">
    <text evidence="5">Component of the PI(3,5)P2 regulatory complex at least composed of ATG18, SAC/FIG4, FAB1 and VAC14.</text>
</comment>
<feature type="compositionally biased region" description="Low complexity" evidence="6">
    <location>
        <begin position="815"/>
        <end position="851"/>
    </location>
</feature>
<keyword evidence="3" id="KW-0472">Membrane</keyword>
<evidence type="ECO:0000256" key="3">
    <source>
        <dbReference type="ARBA" id="ARBA00023136"/>
    </source>
</evidence>
<reference evidence="9" key="1">
    <citation type="journal article" date="2016" name="Nat. Commun.">
        <title>The Gonium pectorale genome demonstrates co-option of cell cycle regulation during the evolution of multicellularity.</title>
        <authorList>
            <person name="Hanschen E.R."/>
            <person name="Marriage T.N."/>
            <person name="Ferris P.J."/>
            <person name="Hamaji T."/>
            <person name="Toyoda A."/>
            <person name="Fujiyama A."/>
            <person name="Neme R."/>
            <person name="Noguchi H."/>
            <person name="Minakuchi Y."/>
            <person name="Suzuki M."/>
            <person name="Kawai-Toyooka H."/>
            <person name="Smith D.R."/>
            <person name="Sparks H."/>
            <person name="Anderson J."/>
            <person name="Bakaric R."/>
            <person name="Luria V."/>
            <person name="Karger A."/>
            <person name="Kirschner M.W."/>
            <person name="Durand P.M."/>
            <person name="Michod R.E."/>
            <person name="Nozaki H."/>
            <person name="Olson B.J."/>
        </authorList>
    </citation>
    <scope>NUCLEOTIDE SEQUENCE [LARGE SCALE GENOMIC DNA]</scope>
    <source>
        <strain evidence="9">NIES-2863</strain>
    </source>
</reference>
<feature type="compositionally biased region" description="Pro residues" evidence="6">
    <location>
        <begin position="1163"/>
        <end position="1179"/>
    </location>
</feature>
<feature type="region of interest" description="Disordered" evidence="6">
    <location>
        <begin position="1151"/>
        <end position="1179"/>
    </location>
</feature>
<evidence type="ECO:0000256" key="6">
    <source>
        <dbReference type="SAM" id="MobiDB-lite"/>
    </source>
</evidence>
<keyword evidence="2" id="KW-0378">Hydrolase</keyword>
<feature type="compositionally biased region" description="Gly residues" evidence="6">
    <location>
        <begin position="786"/>
        <end position="795"/>
    </location>
</feature>
<evidence type="ECO:0000256" key="2">
    <source>
        <dbReference type="ARBA" id="ARBA00022801"/>
    </source>
</evidence>
<dbReference type="OrthoDB" id="405996at2759"/>
<feature type="compositionally biased region" description="Pro residues" evidence="6">
    <location>
        <begin position="1056"/>
        <end position="1067"/>
    </location>
</feature>
<evidence type="ECO:0000313" key="9">
    <source>
        <dbReference type="Proteomes" id="UP000075714"/>
    </source>
</evidence>
<dbReference type="STRING" id="33097.A0A150G3F0"/>
<sequence length="1243" mass="126102">MDSSGVPYQRLSIYQTKARLYVVGYCKLRGTAALLKISKQEPTQLDVAEVAGGGGYSLEEVRAMLGQIHAANAHLGGLQLVTHCCGIIGCFRFTETCYLLLVTRKAHVGSLAGGHRVYTVAATALVPLHPGTTAAAGQPSGPAEKRWARARAGGGYVKLLMGMDLTKHFYFSYTYNLAATLQENVRAAAAAGSAGALGAGAGGGGAGAGGVYDSMFTWNAYLTSALRRALGGNTRWTLPLIHGFWEQRRLSIYGRPLTLTLIARRSRHFAGTRFRKRGINDGGKVANEVETEQVVETGTDYRTRTPIMSSVVQVRGSVPLFWSQQLTALSPKPEIVLQQYDPLYEVTEAHFADLEARYGSPAVVLNLLKSKERRPRETLLRRELAAAIAQINGQRARGAPHIVPWDFSKHAKQSGDNLLAELAAITRLALDMTGLFVHNPAGAAAAAAAAAQRAATAAIAPAHGGSGSSGGGGGSGGGGAVHMRLYSNTYTDAEKQDAINLFLGNFVPHPHQPHLWQLDTDQYLHSETTLRPAPPPPLPSRGGAGSIGGAGSAAATAGGRLGSVTDMAAGGAAAGGETGAREAAEEEEADGGGRDGDRDRGFLGLPSEAPLPLDVSSDDDEDARRQSYHTPDGPDGGGGGDGGGAAASGYASYASSAIPFHRAPSSGGFFASLLPSFSRGGGGGSGATGTAGGAAAGGGGGGGLFERVVSSLLAPGGAGAAARAAAAGLAGGDVRGAGAAQQLLSFDQALARAPNQVWPIRLHGEDDRQGRWAAVQAAFSFFWTSGGAGGGGEGPSGRPNNYQLDDAPRPQARHPAPISSAGAAPSASASGRALLSPTSPTSPRSPRTPAPHTLSGFTSLPMSPEPSKHGGGGAGAASVHGGVARTLTAGTEGGVSVVSDGAGVAGERSVGGGGAFGSPASPAGPGGRGGGGISYGGGRPRHLGQVLGALVDTDHMDGHHDHGTACRTVADTIPALAAGGGGGGSGAAGGGTVDDDVSDADGAYYYSAADAEAAAAGQADGGGARQSTRTVASLLGGSLLNPAAPQPSAAARQPGPAQPGGPSPPIPELNDFIQVAAPGADRGLGWAEEHLLDPAVRRRAVAEAAARAREEERQRKLLTAGLEVSDLLGVSSEDLGLNWELQPCAQEEDVSLTAAEAEEEEPVPAPPAELPAAQAPPQPPARLLAEKARLECAALLHFEVAEQHAAAKFGDFLSAVPEPYGLAGEELRCTVAMYESLCYLDRL</sequence>
<dbReference type="EMBL" id="LSYV01000070">
    <property type="protein sequence ID" value="KXZ44343.1"/>
    <property type="molecule type" value="Genomic_DNA"/>
</dbReference>
<feature type="compositionally biased region" description="Acidic residues" evidence="6">
    <location>
        <begin position="1151"/>
        <end position="1162"/>
    </location>
</feature>
<evidence type="ECO:0000256" key="5">
    <source>
        <dbReference type="ARBA" id="ARBA00023464"/>
    </source>
</evidence>
<evidence type="ECO:0000256" key="4">
    <source>
        <dbReference type="ARBA" id="ARBA00023337"/>
    </source>
</evidence>
<dbReference type="Proteomes" id="UP000075714">
    <property type="component" value="Unassembled WGS sequence"/>
</dbReference>
<feature type="domain" description="SAC" evidence="7">
    <location>
        <begin position="160"/>
        <end position="388"/>
    </location>
</feature>
<proteinExistence type="predicted"/>